<comment type="similarity">
    <text evidence="1">Belongs to the protein kinase superfamily. ADCK protein kinase family.</text>
</comment>
<evidence type="ECO:0000313" key="3">
    <source>
        <dbReference type="EMBL" id="KGD62421.1"/>
    </source>
</evidence>
<evidence type="ECO:0000259" key="2">
    <source>
        <dbReference type="Pfam" id="PF03109"/>
    </source>
</evidence>
<evidence type="ECO:0000313" key="4">
    <source>
        <dbReference type="Proteomes" id="UP000029443"/>
    </source>
</evidence>
<dbReference type="Pfam" id="PF03109">
    <property type="entry name" value="ABC1"/>
    <property type="match status" value="1"/>
</dbReference>
<protein>
    <submittedName>
        <fullName evidence="3">Ubiquinone biosynthesis protein</fullName>
    </submittedName>
</protein>
<keyword evidence="4" id="KW-1185">Reference proteome</keyword>
<feature type="domain" description="ABC1 atypical kinase-like" evidence="2">
    <location>
        <begin position="90"/>
        <end position="337"/>
    </location>
</feature>
<gene>
    <name evidence="3" type="ORF">T9A_00712</name>
</gene>
<dbReference type="InterPro" id="IPR004147">
    <property type="entry name" value="ABC1_dom"/>
</dbReference>
<dbReference type="PANTHER" id="PTHR10566">
    <property type="entry name" value="CHAPERONE-ACTIVITY OF BC1 COMPLEX CABC1 -RELATED"/>
    <property type="match status" value="1"/>
</dbReference>
<dbReference type="SUPFAM" id="SSF56112">
    <property type="entry name" value="Protein kinase-like (PK-like)"/>
    <property type="match status" value="1"/>
</dbReference>
<dbReference type="InterPro" id="IPR050154">
    <property type="entry name" value="UbiB_kinase"/>
</dbReference>
<comment type="caution">
    <text evidence="3">The sequence shown here is derived from an EMBL/GenBank/DDBJ whole genome shotgun (WGS) entry which is preliminary data.</text>
</comment>
<dbReference type="RefSeq" id="WP_035245150.1">
    <property type="nucleotide sequence ID" value="NZ_ARXU01000002.1"/>
</dbReference>
<organism evidence="3 4">
    <name type="scientific">Alcanivorax jadensis T9</name>
    <dbReference type="NCBI Taxonomy" id="1177181"/>
    <lineage>
        <taxon>Bacteria</taxon>
        <taxon>Pseudomonadati</taxon>
        <taxon>Pseudomonadota</taxon>
        <taxon>Gammaproteobacteria</taxon>
        <taxon>Oceanospirillales</taxon>
        <taxon>Alcanivoracaceae</taxon>
        <taxon>Alcanivorax</taxon>
    </lineage>
</organism>
<dbReference type="CDD" id="cd13972">
    <property type="entry name" value="UbiB"/>
    <property type="match status" value="1"/>
</dbReference>
<proteinExistence type="inferred from homology"/>
<dbReference type="EMBL" id="ARXU01000002">
    <property type="protein sequence ID" value="KGD62421.1"/>
    <property type="molecule type" value="Genomic_DNA"/>
</dbReference>
<dbReference type="PANTHER" id="PTHR10566:SF113">
    <property type="entry name" value="PROTEIN ACTIVITY OF BC1 COMPLEX KINASE 7, CHLOROPLASTIC"/>
    <property type="match status" value="1"/>
</dbReference>
<evidence type="ECO:0000256" key="1">
    <source>
        <dbReference type="ARBA" id="ARBA00009670"/>
    </source>
</evidence>
<dbReference type="InterPro" id="IPR045308">
    <property type="entry name" value="UbiB_bact"/>
</dbReference>
<dbReference type="Proteomes" id="UP000029443">
    <property type="component" value="Unassembled WGS sequence"/>
</dbReference>
<sequence length="535" mass="60791">MLPVTRILVVAHVVCRYRLIALLPSHPLRNVLLMLSFLVPSSWLGTGKLSEGERLQKALERLGPIFIKFGQLLATRQDMLPPEWTSALARLQDQVAPFDGQQARDLVEASLSQPFDEVFLDFDTTPMAAASVAQVHAATLHNGQQVVAKVLRPTIRPVVHRDLKVMAFGARWLERLWRDARYFRPARVVQDYRDIILGELDLAAEARNSETMRRHFLFSPLLHIPAIHLELSSPTVIIMDRIHGIPVNDIERIKAAGIDPKVLAERGVEIFFSQVFRFNFFHADMHPGNIFVNPEHPESPQYMAVDAAIAGRLSKEDLNVLGRMVLAVMREDYSALVDAVIRAGWNTAPIDRPRFERAVIDIVEPVRSAQLDQLEFAPLVMKLFDMARNYHIEMPVQYILLMKTLVHIEGLGRSIYPQLDIWSTGRPLLEAWMLAEYGPSATLKKLQNRMPEWTAQLPDMPDLLRDGLESLRELPYQQDRLEARFEQALLRHRHKLFAGLAGLGCAGTAVWLATPHFSWPLAAAAMLLVSWSWRR</sequence>
<keyword evidence="3" id="KW-0830">Ubiquinone</keyword>
<reference evidence="3 4" key="1">
    <citation type="submission" date="2012-09" db="EMBL/GenBank/DDBJ databases">
        <title>Genome Sequence of alkane-degrading Bacterium Alcanivorax jadensis T9.</title>
        <authorList>
            <person name="Lai Q."/>
            <person name="Shao Z."/>
        </authorList>
    </citation>
    <scope>NUCLEOTIDE SEQUENCE [LARGE SCALE GENOMIC DNA]</scope>
    <source>
        <strain evidence="3 4">T9</strain>
    </source>
</reference>
<dbReference type="InterPro" id="IPR011009">
    <property type="entry name" value="Kinase-like_dom_sf"/>
</dbReference>
<name>A0ABR4WFS0_9GAMM</name>
<accession>A0ABR4WFS0</accession>